<dbReference type="eggNOG" id="COG1695">
    <property type="taxonomic scope" value="Bacteria"/>
</dbReference>
<accession>Q0SDG3</accession>
<dbReference type="InterPro" id="IPR036388">
    <property type="entry name" value="WH-like_DNA-bd_sf"/>
</dbReference>
<dbReference type="InterPro" id="IPR036390">
    <property type="entry name" value="WH_DNA-bd_sf"/>
</dbReference>
<dbReference type="HOGENOM" id="CLU_089258_4_1_11"/>
<dbReference type="AlphaFoldDB" id="Q0SDG3"/>
<feature type="domain" description="Transcription regulator PadR N-terminal" evidence="1">
    <location>
        <begin position="31"/>
        <end position="107"/>
    </location>
</feature>
<organism evidence="2 3">
    <name type="scientific">Rhodococcus jostii (strain RHA1)</name>
    <dbReference type="NCBI Taxonomy" id="101510"/>
    <lineage>
        <taxon>Bacteria</taxon>
        <taxon>Bacillati</taxon>
        <taxon>Actinomycetota</taxon>
        <taxon>Actinomycetes</taxon>
        <taxon>Mycobacteriales</taxon>
        <taxon>Nocardiaceae</taxon>
        <taxon>Rhodococcus</taxon>
    </lineage>
</organism>
<dbReference type="Gene3D" id="1.10.10.10">
    <property type="entry name" value="Winged helix-like DNA-binding domain superfamily/Winged helix DNA-binding domain"/>
    <property type="match status" value="1"/>
</dbReference>
<dbReference type="EMBL" id="CP000431">
    <property type="protein sequence ID" value="ABG94423.1"/>
    <property type="molecule type" value="Genomic_DNA"/>
</dbReference>
<gene>
    <name evidence="2" type="ordered locus">RHA1_ro02618</name>
</gene>
<dbReference type="InterPro" id="IPR005149">
    <property type="entry name" value="Tscrpt_reg_PadR_N"/>
</dbReference>
<evidence type="ECO:0000259" key="1">
    <source>
        <dbReference type="Pfam" id="PF03551"/>
    </source>
</evidence>
<dbReference type="KEGG" id="rha:RHA1_ro02618"/>
<reference evidence="3" key="1">
    <citation type="journal article" date="2006" name="Proc. Natl. Acad. Sci. U.S.A.">
        <title>The complete genome of Rhodococcus sp. RHA1 provides insights into a catabolic powerhouse.</title>
        <authorList>
            <person name="McLeod M.P."/>
            <person name="Warren R.L."/>
            <person name="Hsiao W.W.L."/>
            <person name="Araki N."/>
            <person name="Myhre M."/>
            <person name="Fernandes C."/>
            <person name="Miyazawa D."/>
            <person name="Wong W."/>
            <person name="Lillquist A.L."/>
            <person name="Wang D."/>
            <person name="Dosanjh M."/>
            <person name="Hara H."/>
            <person name="Petrescu A."/>
            <person name="Morin R.D."/>
            <person name="Yang G."/>
            <person name="Stott J.M."/>
            <person name="Schein J.E."/>
            <person name="Shin H."/>
            <person name="Smailus D."/>
            <person name="Siddiqui A.S."/>
            <person name="Marra M.A."/>
            <person name="Jones S.J.M."/>
            <person name="Holt R."/>
            <person name="Brinkman F.S.L."/>
            <person name="Miyauchi K."/>
            <person name="Fukuda M."/>
            <person name="Davies J.E."/>
            <person name="Mohn W.W."/>
            <person name="Eltis L.D."/>
        </authorList>
    </citation>
    <scope>NUCLEOTIDE SEQUENCE [LARGE SCALE GENOMIC DNA]</scope>
    <source>
        <strain evidence="3">RHA1</strain>
    </source>
</reference>
<protein>
    <submittedName>
        <fullName evidence="2">Possible transcriptional regulator, PadR family protein</fullName>
    </submittedName>
</protein>
<dbReference type="Proteomes" id="UP000008710">
    <property type="component" value="Chromosome"/>
</dbReference>
<dbReference type="SUPFAM" id="SSF46785">
    <property type="entry name" value="Winged helix' DNA-binding domain"/>
    <property type="match status" value="1"/>
</dbReference>
<dbReference type="PANTHER" id="PTHR43252">
    <property type="entry name" value="TRANSCRIPTIONAL REGULATOR YQJI"/>
    <property type="match status" value="1"/>
</dbReference>
<dbReference type="Pfam" id="PF03551">
    <property type="entry name" value="PadR"/>
    <property type="match status" value="1"/>
</dbReference>
<evidence type="ECO:0000313" key="2">
    <source>
        <dbReference type="EMBL" id="ABG94423.1"/>
    </source>
</evidence>
<proteinExistence type="predicted"/>
<sequence length="203" mass="23214">MRIGRIAMRKRVLKYEYSSRTDGMNPTRLFVLGALAKRGPMHGHQLRRDARLDRAELWSQVKPGSLYGALHRLADEGLIRPLRTEQDGALPARTVYEITAEGARELRALRDEAFTEFELKPDPVDLALAVSEDLDRGVLRGYVEDRIAVLAARELQFDHQLDRRWPDQSAADDLIVAHAKMRIQTEIAWHKKVLADIDKLEAR</sequence>
<name>Q0SDG3_RHOJR</name>
<dbReference type="PANTHER" id="PTHR43252:SF7">
    <property type="entry name" value="TRANSCRIPTIONAL REGULATOR YQJI"/>
    <property type="match status" value="1"/>
</dbReference>
<evidence type="ECO:0000313" key="3">
    <source>
        <dbReference type="Proteomes" id="UP000008710"/>
    </source>
</evidence>